<protein>
    <submittedName>
        <fullName evidence="1">Uncharacterized protein</fullName>
    </submittedName>
</protein>
<comment type="caution">
    <text evidence="1">The sequence shown here is derived from an EMBL/GenBank/DDBJ whole genome shotgun (WGS) entry which is preliminary data.</text>
</comment>
<dbReference type="Gene3D" id="1.20.1290.10">
    <property type="entry name" value="AhpD-like"/>
    <property type="match status" value="1"/>
</dbReference>
<dbReference type="SUPFAM" id="SSF69118">
    <property type="entry name" value="AhpD-like"/>
    <property type="match status" value="1"/>
</dbReference>
<proteinExistence type="predicted"/>
<dbReference type="Proteomes" id="UP000727993">
    <property type="component" value="Unassembled WGS sequence"/>
</dbReference>
<dbReference type="InterPro" id="IPR029032">
    <property type="entry name" value="AhpD-like"/>
</dbReference>
<dbReference type="AlphaFoldDB" id="A0A936NAX8"/>
<organism evidence="1 2">
    <name type="scientific">Candidatus Neomicrothrix subdominans</name>
    <dbReference type="NCBI Taxonomy" id="2954438"/>
    <lineage>
        <taxon>Bacteria</taxon>
        <taxon>Bacillati</taxon>
        <taxon>Actinomycetota</taxon>
        <taxon>Acidimicrobiia</taxon>
        <taxon>Acidimicrobiales</taxon>
        <taxon>Microthrixaceae</taxon>
        <taxon>Candidatus Neomicrothrix</taxon>
    </lineage>
</organism>
<dbReference type="EMBL" id="JADJZA010000001">
    <property type="protein sequence ID" value="MBK9296311.1"/>
    <property type="molecule type" value="Genomic_DNA"/>
</dbReference>
<evidence type="ECO:0000313" key="1">
    <source>
        <dbReference type="EMBL" id="MBK9296311.1"/>
    </source>
</evidence>
<gene>
    <name evidence="1" type="ORF">IPN02_05490</name>
</gene>
<name>A0A936NAX8_9ACTN</name>
<evidence type="ECO:0000313" key="2">
    <source>
        <dbReference type="Proteomes" id="UP000727993"/>
    </source>
</evidence>
<accession>A0A936NAX8</accession>
<reference evidence="1 2" key="1">
    <citation type="submission" date="2020-10" db="EMBL/GenBank/DDBJ databases">
        <title>Connecting structure to function with the recovery of over 1000 high-quality activated sludge metagenome-assembled genomes encoding full-length rRNA genes using long-read sequencing.</title>
        <authorList>
            <person name="Singleton C.M."/>
            <person name="Petriglieri F."/>
            <person name="Kristensen J.M."/>
            <person name="Kirkegaard R.H."/>
            <person name="Michaelsen T.Y."/>
            <person name="Andersen M.H."/>
            <person name="Karst S.M."/>
            <person name="Dueholm M.S."/>
            <person name="Nielsen P.H."/>
            <person name="Albertsen M."/>
        </authorList>
    </citation>
    <scope>NUCLEOTIDE SEQUENCE [LARGE SCALE GENOMIC DNA]</scope>
    <source>
        <strain evidence="1">Lyne_18-Q3-R50-59_MAXAC.006</strain>
    </source>
</reference>
<sequence length="110" mass="11802">MLRASAIQTNRSFSLEAIVDPDTDSHLRWGRELLAFTDAAIGRDPETMASTRAALAALGGRDAVVRAAGCVGTFQMMNRLLDTLGVKVDRKGLALAEELDLDVPEHLLPG</sequence>